<evidence type="ECO:0000313" key="1">
    <source>
        <dbReference type="EMBL" id="JAD76076.1"/>
    </source>
</evidence>
<reference evidence="1" key="1">
    <citation type="submission" date="2014-09" db="EMBL/GenBank/DDBJ databases">
        <authorList>
            <person name="Magalhaes I.L.F."/>
            <person name="Oliveira U."/>
            <person name="Santos F.R."/>
            <person name="Vidigal T.H.D.A."/>
            <person name="Brescovit A.D."/>
            <person name="Santos A.J."/>
        </authorList>
    </citation>
    <scope>NUCLEOTIDE SEQUENCE</scope>
    <source>
        <tissue evidence="1">Shoot tissue taken approximately 20 cm above the soil surface</tissue>
    </source>
</reference>
<protein>
    <submittedName>
        <fullName evidence="1">Uncharacterized protein</fullName>
    </submittedName>
</protein>
<sequence length="95" mass="11035">MIYHHQTIKAPLNDLAHHHLGGLLVVDHLLAIVTVHNRHVDPKKLCQIKNGNQNQQAQLLPKQLKVLSYLMIYLWLLTLFSNQPQCQIQLARKIY</sequence>
<accession>A0A0A9CKJ4</accession>
<proteinExistence type="predicted"/>
<organism evidence="1">
    <name type="scientific">Arundo donax</name>
    <name type="common">Giant reed</name>
    <name type="synonym">Donax arundinaceus</name>
    <dbReference type="NCBI Taxonomy" id="35708"/>
    <lineage>
        <taxon>Eukaryota</taxon>
        <taxon>Viridiplantae</taxon>
        <taxon>Streptophyta</taxon>
        <taxon>Embryophyta</taxon>
        <taxon>Tracheophyta</taxon>
        <taxon>Spermatophyta</taxon>
        <taxon>Magnoliopsida</taxon>
        <taxon>Liliopsida</taxon>
        <taxon>Poales</taxon>
        <taxon>Poaceae</taxon>
        <taxon>PACMAD clade</taxon>
        <taxon>Arundinoideae</taxon>
        <taxon>Arundineae</taxon>
        <taxon>Arundo</taxon>
    </lineage>
</organism>
<name>A0A0A9CKJ4_ARUDO</name>
<reference evidence="1" key="2">
    <citation type="journal article" date="2015" name="Data Brief">
        <title>Shoot transcriptome of the giant reed, Arundo donax.</title>
        <authorList>
            <person name="Barrero R.A."/>
            <person name="Guerrero F.D."/>
            <person name="Moolhuijzen P."/>
            <person name="Goolsby J.A."/>
            <person name="Tidwell J."/>
            <person name="Bellgard S.E."/>
            <person name="Bellgard M.I."/>
        </authorList>
    </citation>
    <scope>NUCLEOTIDE SEQUENCE</scope>
    <source>
        <tissue evidence="1">Shoot tissue taken approximately 20 cm above the soil surface</tissue>
    </source>
</reference>
<dbReference type="AlphaFoldDB" id="A0A0A9CKJ4"/>
<dbReference type="EMBL" id="GBRH01221819">
    <property type="protein sequence ID" value="JAD76076.1"/>
    <property type="molecule type" value="Transcribed_RNA"/>
</dbReference>